<dbReference type="RefSeq" id="WP_145234487.1">
    <property type="nucleotide sequence ID" value="NZ_CP036273.1"/>
</dbReference>
<dbReference type="SUPFAM" id="SSF69593">
    <property type="entry name" value="Glycerol-3-phosphate (1)-acyltransferase"/>
    <property type="match status" value="1"/>
</dbReference>
<gene>
    <name evidence="5" type="primary">plsC</name>
    <name evidence="5" type="ORF">ETAA1_07880</name>
</gene>
<feature type="domain" description="Phospholipid/glycerol acyltransferase" evidence="4">
    <location>
        <begin position="44"/>
        <end position="155"/>
    </location>
</feature>
<dbReference type="GO" id="GO:0003841">
    <property type="term" value="F:1-acylglycerol-3-phosphate O-acyltransferase activity"/>
    <property type="evidence" value="ECO:0007669"/>
    <property type="project" value="TreeGrafter"/>
</dbReference>
<dbReference type="EMBL" id="CP036273">
    <property type="protein sequence ID" value="QDU18892.1"/>
    <property type="molecule type" value="Genomic_DNA"/>
</dbReference>
<dbReference type="AlphaFoldDB" id="A0A517XN22"/>
<dbReference type="EC" id="2.3.1.-" evidence="5"/>
<dbReference type="Pfam" id="PF01553">
    <property type="entry name" value="Acyltransferase"/>
    <property type="match status" value="1"/>
</dbReference>
<dbReference type="GO" id="GO:0006654">
    <property type="term" value="P:phosphatidic acid biosynthetic process"/>
    <property type="evidence" value="ECO:0007669"/>
    <property type="project" value="TreeGrafter"/>
</dbReference>
<dbReference type="PANTHER" id="PTHR10434:SF11">
    <property type="entry name" value="1-ACYL-SN-GLYCEROL-3-PHOSPHATE ACYLTRANSFERASE"/>
    <property type="match status" value="1"/>
</dbReference>
<organism evidence="5 6">
    <name type="scientific">Urbifossiella limnaea</name>
    <dbReference type="NCBI Taxonomy" id="2528023"/>
    <lineage>
        <taxon>Bacteria</taxon>
        <taxon>Pseudomonadati</taxon>
        <taxon>Planctomycetota</taxon>
        <taxon>Planctomycetia</taxon>
        <taxon>Gemmatales</taxon>
        <taxon>Gemmataceae</taxon>
        <taxon>Urbifossiella</taxon>
    </lineage>
</organism>
<evidence type="ECO:0000313" key="5">
    <source>
        <dbReference type="EMBL" id="QDU18892.1"/>
    </source>
</evidence>
<dbReference type="PANTHER" id="PTHR10434">
    <property type="entry name" value="1-ACYL-SN-GLYCEROL-3-PHOSPHATE ACYLTRANSFERASE"/>
    <property type="match status" value="1"/>
</dbReference>
<keyword evidence="6" id="KW-1185">Reference proteome</keyword>
<proteinExistence type="predicted"/>
<dbReference type="OrthoDB" id="9803035at2"/>
<comment type="pathway">
    <text evidence="1">Lipid metabolism.</text>
</comment>
<sequence>MLARPHLTGRVWYDTVYWSAFSFFTFGFSLRHTGWANMPRRGPVLVVANHQSMFDPVLVGLASRRYLSFLARKSLFHRPGFGRLIHSLGAVPIDRNMGKDGIQNVLDSLTAGRAVLMFPEGERTYTGVVQPLKAGVSLLIRRVTCPIVPVGIAGAFEAWNRFHRWPRFAPLLSEPQPGAIALSVGEPIDPTRYAGKPREWVVDDLHRVLVAQHAAAERLRRK</sequence>
<dbReference type="KEGG" id="uli:ETAA1_07880"/>
<dbReference type="Proteomes" id="UP000319576">
    <property type="component" value="Chromosome"/>
</dbReference>
<dbReference type="CDD" id="cd07989">
    <property type="entry name" value="LPLAT_AGPAT-like"/>
    <property type="match status" value="1"/>
</dbReference>
<protein>
    <submittedName>
        <fullName evidence="5">1-acyl-sn-glycerol-3-phosphate acyltransferase</fullName>
        <ecNumber evidence="5">2.3.1.-</ecNumber>
    </submittedName>
</protein>
<keyword evidence="3 5" id="KW-0012">Acyltransferase</keyword>
<reference evidence="5 6" key="1">
    <citation type="submission" date="2019-02" db="EMBL/GenBank/DDBJ databases">
        <title>Deep-cultivation of Planctomycetes and their phenomic and genomic characterization uncovers novel biology.</title>
        <authorList>
            <person name="Wiegand S."/>
            <person name="Jogler M."/>
            <person name="Boedeker C."/>
            <person name="Pinto D."/>
            <person name="Vollmers J."/>
            <person name="Rivas-Marin E."/>
            <person name="Kohn T."/>
            <person name="Peeters S.H."/>
            <person name="Heuer A."/>
            <person name="Rast P."/>
            <person name="Oberbeckmann S."/>
            <person name="Bunk B."/>
            <person name="Jeske O."/>
            <person name="Meyerdierks A."/>
            <person name="Storesund J.E."/>
            <person name="Kallscheuer N."/>
            <person name="Luecker S."/>
            <person name="Lage O.M."/>
            <person name="Pohl T."/>
            <person name="Merkel B.J."/>
            <person name="Hornburger P."/>
            <person name="Mueller R.-W."/>
            <person name="Bruemmer F."/>
            <person name="Labrenz M."/>
            <person name="Spormann A.M."/>
            <person name="Op den Camp H."/>
            <person name="Overmann J."/>
            <person name="Amann R."/>
            <person name="Jetten M.S.M."/>
            <person name="Mascher T."/>
            <person name="Medema M.H."/>
            <person name="Devos D.P."/>
            <person name="Kaster A.-K."/>
            <person name="Ovreas L."/>
            <person name="Rohde M."/>
            <person name="Galperin M.Y."/>
            <person name="Jogler C."/>
        </authorList>
    </citation>
    <scope>NUCLEOTIDE SEQUENCE [LARGE SCALE GENOMIC DNA]</scope>
    <source>
        <strain evidence="5 6">ETA_A1</strain>
    </source>
</reference>
<accession>A0A517XN22</accession>
<evidence type="ECO:0000256" key="1">
    <source>
        <dbReference type="ARBA" id="ARBA00005189"/>
    </source>
</evidence>
<evidence type="ECO:0000256" key="3">
    <source>
        <dbReference type="ARBA" id="ARBA00023315"/>
    </source>
</evidence>
<evidence type="ECO:0000313" key="6">
    <source>
        <dbReference type="Proteomes" id="UP000319576"/>
    </source>
</evidence>
<evidence type="ECO:0000259" key="4">
    <source>
        <dbReference type="SMART" id="SM00563"/>
    </source>
</evidence>
<dbReference type="SMART" id="SM00563">
    <property type="entry name" value="PlsC"/>
    <property type="match status" value="1"/>
</dbReference>
<evidence type="ECO:0000256" key="2">
    <source>
        <dbReference type="ARBA" id="ARBA00022679"/>
    </source>
</evidence>
<keyword evidence="2 5" id="KW-0808">Transferase</keyword>
<name>A0A517XN22_9BACT</name>
<dbReference type="InterPro" id="IPR002123">
    <property type="entry name" value="Plipid/glycerol_acylTrfase"/>
</dbReference>